<keyword evidence="1" id="KW-1133">Transmembrane helix</keyword>
<dbReference type="GO" id="GO:0006629">
    <property type="term" value="P:lipid metabolic process"/>
    <property type="evidence" value="ECO:0007669"/>
    <property type="project" value="InterPro"/>
</dbReference>
<keyword evidence="1" id="KW-0812">Transmembrane</keyword>
<dbReference type="Pfam" id="PF00487">
    <property type="entry name" value="FA_desaturase"/>
    <property type="match status" value="1"/>
</dbReference>
<name>A0A6L2PCL5_COPFO</name>
<dbReference type="PANTHER" id="PTHR16740">
    <property type="entry name" value="CYTOCHROME B5-RELATED PROTEIN-RELATED"/>
    <property type="match status" value="1"/>
</dbReference>
<dbReference type="PANTHER" id="PTHR16740:SF1">
    <property type="entry name" value="CYTOCHROME B5-RELATED PROTEIN-RELATED"/>
    <property type="match status" value="1"/>
</dbReference>
<keyword evidence="4" id="KW-1185">Reference proteome</keyword>
<dbReference type="AlphaFoldDB" id="A0A6L2PCL5"/>
<feature type="transmembrane region" description="Helical" evidence="1">
    <location>
        <begin position="169"/>
        <end position="189"/>
    </location>
</feature>
<dbReference type="InterPro" id="IPR053100">
    <property type="entry name" value="Cytochrome_b5-related"/>
</dbReference>
<feature type="transmembrane region" description="Helical" evidence="1">
    <location>
        <begin position="312"/>
        <end position="329"/>
    </location>
</feature>
<reference evidence="4" key="1">
    <citation type="submission" date="2020-01" db="EMBL/GenBank/DDBJ databases">
        <title>Draft genome sequence of the Termite Coptotermes fromosanus.</title>
        <authorList>
            <person name="Itakura S."/>
            <person name="Yosikawa Y."/>
            <person name="Umezawa K."/>
        </authorList>
    </citation>
    <scope>NUCLEOTIDE SEQUENCE [LARGE SCALE GENOMIC DNA]</scope>
</reference>
<feature type="domain" description="Fatty acid desaturase" evidence="2">
    <location>
        <begin position="168"/>
        <end position="413"/>
    </location>
</feature>
<comment type="caution">
    <text evidence="3">The sequence shown here is derived from an EMBL/GenBank/DDBJ whole genome shotgun (WGS) entry which is preliminary data.</text>
</comment>
<organism evidence="3 4">
    <name type="scientific">Coptotermes formosanus</name>
    <name type="common">Formosan subterranean termite</name>
    <dbReference type="NCBI Taxonomy" id="36987"/>
    <lineage>
        <taxon>Eukaryota</taxon>
        <taxon>Metazoa</taxon>
        <taxon>Ecdysozoa</taxon>
        <taxon>Arthropoda</taxon>
        <taxon>Hexapoda</taxon>
        <taxon>Insecta</taxon>
        <taxon>Pterygota</taxon>
        <taxon>Neoptera</taxon>
        <taxon>Polyneoptera</taxon>
        <taxon>Dictyoptera</taxon>
        <taxon>Blattodea</taxon>
        <taxon>Blattoidea</taxon>
        <taxon>Termitoidae</taxon>
        <taxon>Rhinotermitidae</taxon>
        <taxon>Coptotermes</taxon>
    </lineage>
</organism>
<gene>
    <name evidence="3" type="ORF">Cfor_06943</name>
</gene>
<evidence type="ECO:0000259" key="2">
    <source>
        <dbReference type="Pfam" id="PF00487"/>
    </source>
</evidence>
<sequence length="439" mass="51238">MPEKEVAPSRQPVLSLHSTKDIHCLQLGRFIFLPSQRGRTSLQNVVFPQKMRWLTMSNMPYLPEYKVTQLTANFSSQGTDITEAFESHHIKASVRSYLKQYYVQPAPGPRFSPYTFHEDGFYPTLKRRAQPIIATVPTGPALRSKIWLDMVMVSTMVTAILANVSSSYALGFLAGFLMNLTIMGAHNFLHLRDNLRMYYLDFSFMSCRQWRITHALSHHMYPNTLLDIELCYNEQIVQWLPLRDKSWRLRYVSWFYSPFFYAALFFLAFLVRVIGILSGKNKAARRDIMIPFIPLLLMYFFSHSPFWDTFCMWIWIVGVSSFIFGFLGFNGAHHHPDIFHDGDTPRADRDFGLGQIDAVRDHVEFAHNLFVVLVTFGEHCLHHLFPTIDHTNLHHFYPIFHETCKEYGVKYKPLRLRQLFKGQFQQLAKNKPNPLPPDK</sequence>
<evidence type="ECO:0000313" key="4">
    <source>
        <dbReference type="Proteomes" id="UP000502823"/>
    </source>
</evidence>
<keyword evidence="1" id="KW-0472">Membrane</keyword>
<proteinExistence type="predicted"/>
<feature type="transmembrane region" description="Helical" evidence="1">
    <location>
        <begin position="288"/>
        <end position="306"/>
    </location>
</feature>
<accession>A0A6L2PCL5</accession>
<protein>
    <recommendedName>
        <fullName evidence="2">Fatty acid desaturase domain-containing protein</fullName>
    </recommendedName>
</protein>
<feature type="transmembrane region" description="Helical" evidence="1">
    <location>
        <begin position="254"/>
        <end position="276"/>
    </location>
</feature>
<evidence type="ECO:0000256" key="1">
    <source>
        <dbReference type="SAM" id="Phobius"/>
    </source>
</evidence>
<dbReference type="Proteomes" id="UP000502823">
    <property type="component" value="Unassembled WGS sequence"/>
</dbReference>
<evidence type="ECO:0000313" key="3">
    <source>
        <dbReference type="EMBL" id="GFG28992.1"/>
    </source>
</evidence>
<dbReference type="InParanoid" id="A0A6L2PCL5"/>
<dbReference type="OrthoDB" id="260519at2759"/>
<feature type="non-terminal residue" evidence="3">
    <location>
        <position position="439"/>
    </location>
</feature>
<dbReference type="EMBL" id="BLKM01003515">
    <property type="protein sequence ID" value="GFG28992.1"/>
    <property type="molecule type" value="Genomic_DNA"/>
</dbReference>
<dbReference type="InterPro" id="IPR005804">
    <property type="entry name" value="FA_desaturase_dom"/>
</dbReference>